<name>A0A0B1T7J1_OESDE</name>
<proteinExistence type="predicted"/>
<protein>
    <submittedName>
        <fullName evidence="1">Uncharacterized protein</fullName>
    </submittedName>
</protein>
<sequence>MLFNDVQVEDTADICRLTIPYVMPHHFEGATVQLSISVEEELPSIAALPTETGDERHKQKMHRYVPLSPAPKNKLLRMYM</sequence>
<dbReference type="Proteomes" id="UP000053660">
    <property type="component" value="Unassembled WGS sequence"/>
</dbReference>
<evidence type="ECO:0000313" key="2">
    <source>
        <dbReference type="Proteomes" id="UP000053660"/>
    </source>
</evidence>
<accession>A0A0B1T7J1</accession>
<dbReference type="AlphaFoldDB" id="A0A0B1T7J1"/>
<dbReference type="OrthoDB" id="504170at2759"/>
<reference evidence="1 2" key="1">
    <citation type="submission" date="2014-03" db="EMBL/GenBank/DDBJ databases">
        <title>Draft genome of the hookworm Oesophagostomum dentatum.</title>
        <authorList>
            <person name="Mitreva M."/>
        </authorList>
    </citation>
    <scope>NUCLEOTIDE SEQUENCE [LARGE SCALE GENOMIC DNA]</scope>
    <source>
        <strain evidence="1 2">OD-Hann</strain>
    </source>
</reference>
<keyword evidence="2" id="KW-1185">Reference proteome</keyword>
<evidence type="ECO:0000313" key="1">
    <source>
        <dbReference type="EMBL" id="KHJ91360.1"/>
    </source>
</evidence>
<dbReference type="EMBL" id="KN552127">
    <property type="protein sequence ID" value="KHJ91360.1"/>
    <property type="molecule type" value="Genomic_DNA"/>
</dbReference>
<gene>
    <name evidence="1" type="ORF">OESDEN_08778</name>
</gene>
<organism evidence="1 2">
    <name type="scientific">Oesophagostomum dentatum</name>
    <name type="common">Nodular worm</name>
    <dbReference type="NCBI Taxonomy" id="61180"/>
    <lineage>
        <taxon>Eukaryota</taxon>
        <taxon>Metazoa</taxon>
        <taxon>Ecdysozoa</taxon>
        <taxon>Nematoda</taxon>
        <taxon>Chromadorea</taxon>
        <taxon>Rhabditida</taxon>
        <taxon>Rhabditina</taxon>
        <taxon>Rhabditomorpha</taxon>
        <taxon>Strongyloidea</taxon>
        <taxon>Strongylidae</taxon>
        <taxon>Oesophagostomum</taxon>
    </lineage>
</organism>